<evidence type="ECO:0000313" key="4">
    <source>
        <dbReference type="Proteomes" id="UP000245207"/>
    </source>
</evidence>
<evidence type="ECO:0000313" key="3">
    <source>
        <dbReference type="EMBL" id="PWA60795.1"/>
    </source>
</evidence>
<accession>A0A2U1MHQ4</accession>
<dbReference type="Proteomes" id="UP000245207">
    <property type="component" value="Unassembled WGS sequence"/>
</dbReference>
<name>A0A2U1MHQ4_ARTAN</name>
<dbReference type="AlphaFoldDB" id="A0A2U1MHQ4"/>
<feature type="transmembrane region" description="Helical" evidence="2">
    <location>
        <begin position="20"/>
        <end position="40"/>
    </location>
</feature>
<sequence length="384" mass="44786">MVSTRRSVLNNTSLSSSVRTLVVILYTYGLWLFGFAYLCMHVKVAAPPEKLKVSTRRRSRTKRRVTNTLPSSSRPVKVAPPQKELEVSTISTTPSEIPKDLYDLIQNAAKAREFLNRNPDNRSAKRKLEDYELMIHIDSVFYRCDTDELPDDWRYSPNYHGSYPMNDGYAKDVWDEFRMKDTAEARDHLFYPIDEFLNMVDKDHKVVDLLGRFAVDTFNRSCQMYVNKDEANQVSVAEFMECKFFKLPETYIFYMTMEAIEQGIPGVYETKVQCDTEDGEMTLLNFKLMDREPKWNRPWVKPRELEVEYETVQDGSSDPQDFYELTGLVHRDREETKGGGFNYHNPIYSTHRIICNLSEDKKSMDFVPNVSQPPLATKTIPMDR</sequence>
<keyword evidence="2" id="KW-0472">Membrane</keyword>
<proteinExistence type="predicted"/>
<reference evidence="3 4" key="1">
    <citation type="journal article" date="2018" name="Mol. Plant">
        <title>The genome of Artemisia annua provides insight into the evolution of Asteraceae family and artemisinin biosynthesis.</title>
        <authorList>
            <person name="Shen Q."/>
            <person name="Zhang L."/>
            <person name="Liao Z."/>
            <person name="Wang S."/>
            <person name="Yan T."/>
            <person name="Shi P."/>
            <person name="Liu M."/>
            <person name="Fu X."/>
            <person name="Pan Q."/>
            <person name="Wang Y."/>
            <person name="Lv Z."/>
            <person name="Lu X."/>
            <person name="Zhang F."/>
            <person name="Jiang W."/>
            <person name="Ma Y."/>
            <person name="Chen M."/>
            <person name="Hao X."/>
            <person name="Li L."/>
            <person name="Tang Y."/>
            <person name="Lv G."/>
            <person name="Zhou Y."/>
            <person name="Sun X."/>
            <person name="Brodelius P.E."/>
            <person name="Rose J.K.C."/>
            <person name="Tang K."/>
        </authorList>
    </citation>
    <scope>NUCLEOTIDE SEQUENCE [LARGE SCALE GENOMIC DNA]</scope>
    <source>
        <strain evidence="4">cv. Huhao1</strain>
        <tissue evidence="3">Leaf</tissue>
    </source>
</reference>
<dbReference type="Gene3D" id="3.10.450.10">
    <property type="match status" value="1"/>
</dbReference>
<gene>
    <name evidence="3" type="ORF">CTI12_AA380060</name>
</gene>
<dbReference type="Gene3D" id="1.10.287.10">
    <property type="entry name" value="S15/NS1, RNA-binding"/>
    <property type="match status" value="1"/>
</dbReference>
<feature type="region of interest" description="Disordered" evidence="1">
    <location>
        <begin position="52"/>
        <end position="81"/>
    </location>
</feature>
<feature type="compositionally biased region" description="Basic residues" evidence="1">
    <location>
        <begin position="53"/>
        <end position="65"/>
    </location>
</feature>
<evidence type="ECO:0000256" key="2">
    <source>
        <dbReference type="SAM" id="Phobius"/>
    </source>
</evidence>
<keyword evidence="4" id="KW-1185">Reference proteome</keyword>
<comment type="caution">
    <text evidence="3">The sequence shown here is derived from an EMBL/GenBank/DDBJ whole genome shotgun (WGS) entry which is preliminary data.</text>
</comment>
<protein>
    <submittedName>
        <fullName evidence="3">Uncharacterized protein</fullName>
    </submittedName>
</protein>
<organism evidence="3 4">
    <name type="scientific">Artemisia annua</name>
    <name type="common">Sweet wormwood</name>
    <dbReference type="NCBI Taxonomy" id="35608"/>
    <lineage>
        <taxon>Eukaryota</taxon>
        <taxon>Viridiplantae</taxon>
        <taxon>Streptophyta</taxon>
        <taxon>Embryophyta</taxon>
        <taxon>Tracheophyta</taxon>
        <taxon>Spermatophyta</taxon>
        <taxon>Magnoliopsida</taxon>
        <taxon>eudicotyledons</taxon>
        <taxon>Gunneridae</taxon>
        <taxon>Pentapetalae</taxon>
        <taxon>asterids</taxon>
        <taxon>campanulids</taxon>
        <taxon>Asterales</taxon>
        <taxon>Asteraceae</taxon>
        <taxon>Asteroideae</taxon>
        <taxon>Anthemideae</taxon>
        <taxon>Artemisiinae</taxon>
        <taxon>Artemisia</taxon>
    </lineage>
</organism>
<evidence type="ECO:0000256" key="1">
    <source>
        <dbReference type="SAM" id="MobiDB-lite"/>
    </source>
</evidence>
<dbReference type="EMBL" id="PKPP01005258">
    <property type="protein sequence ID" value="PWA60795.1"/>
    <property type="molecule type" value="Genomic_DNA"/>
</dbReference>
<keyword evidence="2" id="KW-0812">Transmembrane</keyword>
<keyword evidence="2" id="KW-1133">Transmembrane helix</keyword>